<name>A0A081KAL8_9GAMM</name>
<evidence type="ECO:0000313" key="1">
    <source>
        <dbReference type="EMBL" id="KEI71194.1"/>
    </source>
</evidence>
<dbReference type="AlphaFoldDB" id="A0A081KAL8"/>
<organism evidence="1 2">
    <name type="scientific">Endozoicomonas elysicola</name>
    <dbReference type="NCBI Taxonomy" id="305900"/>
    <lineage>
        <taxon>Bacteria</taxon>
        <taxon>Pseudomonadati</taxon>
        <taxon>Pseudomonadota</taxon>
        <taxon>Gammaproteobacteria</taxon>
        <taxon>Oceanospirillales</taxon>
        <taxon>Endozoicomonadaceae</taxon>
        <taxon>Endozoicomonas</taxon>
    </lineage>
</organism>
<dbReference type="Pfam" id="PF22396">
    <property type="entry name" value="DUF6976"/>
    <property type="match status" value="1"/>
</dbReference>
<keyword evidence="2" id="KW-1185">Reference proteome</keyword>
<accession>A0A081KAL8</accession>
<evidence type="ECO:0000313" key="2">
    <source>
        <dbReference type="Proteomes" id="UP000027997"/>
    </source>
</evidence>
<protein>
    <submittedName>
        <fullName evidence="1">Uncharacterized protein</fullName>
    </submittedName>
</protein>
<dbReference type="EMBL" id="JOJP01000001">
    <property type="protein sequence ID" value="KEI71194.1"/>
    <property type="molecule type" value="Genomic_DNA"/>
</dbReference>
<reference evidence="1 2" key="1">
    <citation type="submission" date="2014-06" db="EMBL/GenBank/DDBJ databases">
        <title>Whole Genome Sequences of Three Symbiotic Endozoicomonas Bacteria.</title>
        <authorList>
            <person name="Neave M.J."/>
            <person name="Apprill A."/>
            <person name="Voolstra C.R."/>
        </authorList>
    </citation>
    <scope>NUCLEOTIDE SEQUENCE [LARGE SCALE GENOMIC DNA]</scope>
    <source>
        <strain evidence="1 2">DSM 22380</strain>
    </source>
</reference>
<dbReference type="STRING" id="305900.GV64_10980"/>
<comment type="caution">
    <text evidence="1">The sequence shown here is derived from an EMBL/GenBank/DDBJ whole genome shotgun (WGS) entry which is preliminary data.</text>
</comment>
<sequence>MKKLYTLEDVSRLIEQGRLLSLAGDERILSKLPKGQWVAGSTPYFMDEQQGKFEQDAIYVDDFSDFAEEHKVIVYTPETIASITKDRFDNGFTFLVIPAFSRIHSDYALHAGDFENIYDNPVLGWVSGIDLDSDDKPTVYNGVTGESSSDFAIALHIQIPDGKMAQLEILNIHSQDPCSPVIEFEKDSFSARECLIDGKRQNFAQYISENDIDTKLPITCSYSGAVINVCVKEVNTESGLVDFYAPVFEGRQYKFATPMANYAEEFSRQLPGKGSNMAFSCNCILNFLYGELEGKKAGFPGPITFGEIGYRLLNQTMTYLEIVDID</sequence>
<proteinExistence type="predicted"/>
<dbReference type="RefSeq" id="WP_020582758.1">
    <property type="nucleotide sequence ID" value="NZ_JOJP01000001.1"/>
</dbReference>
<dbReference type="InterPro" id="IPR054249">
    <property type="entry name" value="DUF6976"/>
</dbReference>
<dbReference type="eggNOG" id="ENOG502Z7SH">
    <property type="taxonomic scope" value="Bacteria"/>
</dbReference>
<gene>
    <name evidence="1" type="ORF">GV64_10980</name>
</gene>
<dbReference type="Proteomes" id="UP000027997">
    <property type="component" value="Unassembled WGS sequence"/>
</dbReference>